<reference evidence="2 3" key="1">
    <citation type="submission" date="2019-11" db="EMBL/GenBank/DDBJ databases">
        <title>Nocardia sp. nov. CT2-14 isolated from soil.</title>
        <authorList>
            <person name="Kanchanasin P."/>
            <person name="Tanasupawat S."/>
            <person name="Yuki M."/>
            <person name="Kudo T."/>
        </authorList>
    </citation>
    <scope>NUCLEOTIDE SEQUENCE [LARGE SCALE GENOMIC DNA]</scope>
    <source>
        <strain evidence="2 3">CT2-14</strain>
    </source>
</reference>
<dbReference type="PROSITE" id="PS51318">
    <property type="entry name" value="TAT"/>
    <property type="match status" value="1"/>
</dbReference>
<accession>A0A6I3KQA2</accession>
<keyword evidence="1" id="KW-0732">Signal</keyword>
<comment type="caution">
    <text evidence="2">The sequence shown here is derived from an EMBL/GenBank/DDBJ whole genome shotgun (WGS) entry which is preliminary data.</text>
</comment>
<dbReference type="InterPro" id="IPR006311">
    <property type="entry name" value="TAT_signal"/>
</dbReference>
<name>A0A6I3KQA2_9NOCA</name>
<feature type="signal peptide" evidence="1">
    <location>
        <begin position="1"/>
        <end position="32"/>
    </location>
</feature>
<organism evidence="2 3">
    <name type="scientific">Nocardia aurantiaca</name>
    <dbReference type="NCBI Taxonomy" id="2675850"/>
    <lineage>
        <taxon>Bacteria</taxon>
        <taxon>Bacillati</taxon>
        <taxon>Actinomycetota</taxon>
        <taxon>Actinomycetes</taxon>
        <taxon>Mycobacteriales</taxon>
        <taxon>Nocardiaceae</taxon>
        <taxon>Nocardia</taxon>
    </lineage>
</organism>
<sequence>MATLRIRQLIIGGAATAATALAVMSAAPTASAQVTGLTFGGGLAHINQTYAVTAHVGGTNPGTQVGFWVVDPSGVSAGLGAFPVNSSGDATLQWTPTAVGTYKIIANDDLTVGAAGGMNIGVSVTGVNDVASGSAAKVPLVGGLLSGLLSQLGL</sequence>
<evidence type="ECO:0000256" key="1">
    <source>
        <dbReference type="SAM" id="SignalP"/>
    </source>
</evidence>
<gene>
    <name evidence="2" type="ORF">GLP40_04515</name>
</gene>
<dbReference type="EMBL" id="WMBB01000002">
    <property type="protein sequence ID" value="MTE12052.1"/>
    <property type="molecule type" value="Genomic_DNA"/>
</dbReference>
<feature type="chain" id="PRO_5026331947" evidence="1">
    <location>
        <begin position="33"/>
        <end position="154"/>
    </location>
</feature>
<protein>
    <submittedName>
        <fullName evidence="2">Uncharacterized protein</fullName>
    </submittedName>
</protein>
<dbReference type="AlphaFoldDB" id="A0A6I3KQA2"/>
<proteinExistence type="predicted"/>
<evidence type="ECO:0000313" key="2">
    <source>
        <dbReference type="EMBL" id="MTE12052.1"/>
    </source>
</evidence>
<dbReference type="RefSeq" id="WP_154786551.1">
    <property type="nucleotide sequence ID" value="NZ_WMBB01000002.1"/>
</dbReference>
<keyword evidence="3" id="KW-1185">Reference proteome</keyword>
<evidence type="ECO:0000313" key="3">
    <source>
        <dbReference type="Proteomes" id="UP000432464"/>
    </source>
</evidence>
<dbReference type="Proteomes" id="UP000432464">
    <property type="component" value="Unassembled WGS sequence"/>
</dbReference>